<sequence>MFKCSSHKIRFTVFALLLLLVKFVWAQQEKSVQLVLPEQLRLEAGLNSIDLQLINNSKQDFTGELKLLLPQGLRALGSDRLTFTVPAGKKRFITQRLQVQAPAQLRGQTVGIQLRDSQVHLVDNKTMAIDVPPKKAVILQDVSEPQYLKHVGDSIFIRTRVINNGTTDEQIKILFSSPDRIGNTKFKEQNLFLPAGRDTLLVLRFAVEKYMLNRAQYTVNVTGLYENGDVFGNLSVLLSNIAADRNYQQLFDNRGNLAAYSRNFFDLQLDNLLGEQKSFYLRSEGEYRLANGQIRYSAYLTKTGGMDRPALSNTFAAFQKGNNTYTIGNLQESMEASAFGRGVKFDHIDTARAANFTVGLLQRAVDLLDYSSSSDPGYTAFGKVVLGENKPEHRRYEGQLFYDRNGLDSTTSLLWANSFDFLKQKYAGNTVLRGFVAAGLQSQNGQQVGRDSSMPSWALGMRMDQRFAKWSFSSDNFYSSPYYTGNRRGSLQFVERVNRNWGKLSAALSYTFYRYNPSYLNTRFLNYASQSSRWDLSMYMPLSSFVTLSVLPNYNREIGTYMFAAGTRELKSTSWRLLSTVNVRSRNLQHNLNVTTEAGLVSMSDQVDGLFAVRTDLNYNYKSLGLSASYQQGAFQISDLVSALLIGRSFGKRFSLGPRVSGTLLQERLQWVANARANLSSSYGNSFGGNASLNYRVLKNTLLTGLFQYNYSVMKTGYDYDFNNLRIGVRQNLKGSNLDRPAIKTGNARFLCFQDKNFNGIFDKGDIPMVDHSFTVKGILFVTDKAGYASFKKLPYGSYLFFSPKQGQYMAVSKVIAIQQSNLEIQIPLQRGGMVQGAVRVEYTQGLSLETDLNLDIYKVLAKDNNGSVVEMHTDKDGHFEFGLPEGTYSFYLDNASFPANVFTDQEAQSGTVKLDADLVLEPFVLKVKSKKVNVKRFGQ</sequence>
<proteinExistence type="predicted"/>
<name>A0A654B9M3_SPHMU</name>
<gene>
    <name evidence="1" type="ORF">SPHINGO8BC_20044</name>
</gene>
<reference evidence="1 2" key="1">
    <citation type="submission" date="2019-10" db="EMBL/GenBank/DDBJ databases">
        <authorList>
            <person name="Karimi E."/>
        </authorList>
    </citation>
    <scope>NUCLEOTIDE SEQUENCE [LARGE SCALE GENOMIC DNA]</scope>
    <source>
        <strain evidence="1">Sphingobacterium sp. 8BC</strain>
    </source>
</reference>
<evidence type="ECO:0000313" key="1">
    <source>
        <dbReference type="EMBL" id="VXC77121.1"/>
    </source>
</evidence>
<protein>
    <submittedName>
        <fullName evidence="1">Uncharacterized protein</fullName>
    </submittedName>
</protein>
<dbReference type="EMBL" id="CABWMV010000012">
    <property type="protein sequence ID" value="VXC77121.1"/>
    <property type="molecule type" value="Genomic_DNA"/>
</dbReference>
<organism evidence="1 2">
    <name type="scientific">Sphingobacterium multivorum</name>
    <dbReference type="NCBI Taxonomy" id="28454"/>
    <lineage>
        <taxon>Bacteria</taxon>
        <taxon>Pseudomonadati</taxon>
        <taxon>Bacteroidota</taxon>
        <taxon>Sphingobacteriia</taxon>
        <taxon>Sphingobacteriales</taxon>
        <taxon>Sphingobacteriaceae</taxon>
        <taxon>Sphingobacterium</taxon>
    </lineage>
</organism>
<evidence type="ECO:0000313" key="2">
    <source>
        <dbReference type="Proteomes" id="UP000432350"/>
    </source>
</evidence>
<dbReference type="SUPFAM" id="SSF117074">
    <property type="entry name" value="Hypothetical protein PA1324"/>
    <property type="match status" value="1"/>
</dbReference>
<accession>A0A654B9M3</accession>
<dbReference type="RefSeq" id="WP_159332693.1">
    <property type="nucleotide sequence ID" value="NZ_LR733857.1"/>
</dbReference>
<dbReference type="AlphaFoldDB" id="A0A654B9M3"/>
<dbReference type="Proteomes" id="UP000432350">
    <property type="component" value="Unassembled WGS sequence"/>
</dbReference>